<feature type="transmembrane region" description="Helical" evidence="8">
    <location>
        <begin position="346"/>
        <end position="365"/>
    </location>
</feature>
<dbReference type="GO" id="GO:0006829">
    <property type="term" value="P:zinc ion transport"/>
    <property type="evidence" value="ECO:0007669"/>
    <property type="project" value="InterPro"/>
</dbReference>
<feature type="compositionally biased region" description="Low complexity" evidence="7">
    <location>
        <begin position="206"/>
        <end position="217"/>
    </location>
</feature>
<evidence type="ECO:0000313" key="10">
    <source>
        <dbReference type="Proteomes" id="UP001150925"/>
    </source>
</evidence>
<evidence type="ECO:0000256" key="6">
    <source>
        <dbReference type="ARBA" id="ARBA00023136"/>
    </source>
</evidence>
<evidence type="ECO:0000256" key="2">
    <source>
        <dbReference type="ARBA" id="ARBA00004394"/>
    </source>
</evidence>
<name>A0A9W8ATJ6_9FUNG</name>
<dbReference type="InterPro" id="IPR045891">
    <property type="entry name" value="ZIP9"/>
</dbReference>
<keyword evidence="6 8" id="KW-0472">Membrane</keyword>
<evidence type="ECO:0000256" key="8">
    <source>
        <dbReference type="SAM" id="Phobius"/>
    </source>
</evidence>
<dbReference type="EMBL" id="JANBPY010001097">
    <property type="protein sequence ID" value="KAJ1961633.1"/>
    <property type="molecule type" value="Genomic_DNA"/>
</dbReference>
<feature type="transmembrane region" description="Helical" evidence="8">
    <location>
        <begin position="75"/>
        <end position="97"/>
    </location>
</feature>
<evidence type="ECO:0000313" key="9">
    <source>
        <dbReference type="EMBL" id="KAJ1961633.1"/>
    </source>
</evidence>
<evidence type="ECO:0000256" key="1">
    <source>
        <dbReference type="ARBA" id="ARBA00004127"/>
    </source>
</evidence>
<dbReference type="Proteomes" id="UP001150925">
    <property type="component" value="Unassembled WGS sequence"/>
</dbReference>
<feature type="transmembrane region" description="Helical" evidence="8">
    <location>
        <begin position="310"/>
        <end position="334"/>
    </location>
</feature>
<gene>
    <name evidence="9" type="ORF">IWQ62_003799</name>
</gene>
<dbReference type="AlphaFoldDB" id="A0A9W8ATJ6"/>
<accession>A0A9W8ATJ6</accession>
<evidence type="ECO:0000256" key="7">
    <source>
        <dbReference type="SAM" id="MobiDB-lite"/>
    </source>
</evidence>
<dbReference type="Pfam" id="PF02535">
    <property type="entry name" value="Zip"/>
    <property type="match status" value="1"/>
</dbReference>
<dbReference type="GO" id="GO:0046873">
    <property type="term" value="F:metal ion transmembrane transporter activity"/>
    <property type="evidence" value="ECO:0007669"/>
    <property type="project" value="InterPro"/>
</dbReference>
<sequence length="440" mass="47009">MFLGSLVVGYVPLVLRLSENRLRLVTVFGSGLLLGTALLVILPEGIDTLYRANALANPPSPADSHAEVSSGGHHWIGIALVLGFAWMFLMEASVTLYTNTLHHHHHHHSHTSSISGSEPCVDCHSHDNSIDTTPLCAGGNHSTVTISDNRSGLPCSEEVLASASPSSLHSANQIVMQEIPAPLRTNTSLDSDPPGDESLTEYAGDSRGYQSGSSRQSKPCIRINNQTHGIFQGIFSTTTVGMLVHAAADGVAMGATSASEAVDTHSDEPGHGMSWIIFVAILLHKAPEAFGLCTQLIQEGKSRKVIKQSLGLLSLAAPVVALGTYGLVQIMNWFMSVDIADQQSRMMWFTAVLLLFSAGTFLYVATVHSLPESMDTLPESLLTPHHTHHTPAEEVEPYDVHGSSGSIGLPRVAKQFIIVRLVALLLGMFLPALVALGHSH</sequence>
<keyword evidence="10" id="KW-1185">Reference proteome</keyword>
<reference evidence="9" key="1">
    <citation type="submission" date="2022-07" db="EMBL/GenBank/DDBJ databases">
        <title>Phylogenomic reconstructions and comparative analyses of Kickxellomycotina fungi.</title>
        <authorList>
            <person name="Reynolds N.K."/>
            <person name="Stajich J.E."/>
            <person name="Barry K."/>
            <person name="Grigoriev I.V."/>
            <person name="Crous P."/>
            <person name="Smith M.E."/>
        </authorList>
    </citation>
    <scope>NUCLEOTIDE SEQUENCE</scope>
    <source>
        <strain evidence="9">RSA 1196</strain>
    </source>
</reference>
<comment type="caution">
    <text evidence="9">The sequence shown here is derived from an EMBL/GenBank/DDBJ whole genome shotgun (WGS) entry which is preliminary data.</text>
</comment>
<organism evidence="9 10">
    <name type="scientific">Dispira parvispora</name>
    <dbReference type="NCBI Taxonomy" id="1520584"/>
    <lineage>
        <taxon>Eukaryota</taxon>
        <taxon>Fungi</taxon>
        <taxon>Fungi incertae sedis</taxon>
        <taxon>Zoopagomycota</taxon>
        <taxon>Kickxellomycotina</taxon>
        <taxon>Dimargaritomycetes</taxon>
        <taxon>Dimargaritales</taxon>
        <taxon>Dimargaritaceae</taxon>
        <taxon>Dispira</taxon>
    </lineage>
</organism>
<feature type="transmembrane region" description="Helical" evidence="8">
    <location>
        <begin position="22"/>
        <end position="42"/>
    </location>
</feature>
<keyword evidence="5" id="KW-0333">Golgi apparatus</keyword>
<proteinExistence type="predicted"/>
<dbReference type="OrthoDB" id="19859at2759"/>
<dbReference type="PANTHER" id="PTHR16133">
    <property type="entry name" value="SOLUTE CARRIER FAMILY 39 ZINC TRANSPORTER , MEMBER 9-RELATED"/>
    <property type="match status" value="1"/>
</dbReference>
<keyword evidence="4 8" id="KW-1133">Transmembrane helix</keyword>
<evidence type="ECO:0000256" key="3">
    <source>
        <dbReference type="ARBA" id="ARBA00022692"/>
    </source>
</evidence>
<feature type="region of interest" description="Disordered" evidence="7">
    <location>
        <begin position="184"/>
        <end position="218"/>
    </location>
</feature>
<dbReference type="InterPro" id="IPR003689">
    <property type="entry name" value="ZIP"/>
</dbReference>
<dbReference type="PANTHER" id="PTHR16133:SF0">
    <property type="entry name" value="ZINC_IRON REGULATED TRANSPORTER-RELATED PROTEIN 102B, ISOFORM E"/>
    <property type="match status" value="1"/>
</dbReference>
<feature type="transmembrane region" description="Helical" evidence="8">
    <location>
        <begin position="417"/>
        <end position="437"/>
    </location>
</feature>
<evidence type="ECO:0000256" key="5">
    <source>
        <dbReference type="ARBA" id="ARBA00023034"/>
    </source>
</evidence>
<keyword evidence="3 8" id="KW-0812">Transmembrane</keyword>
<feature type="region of interest" description="Disordered" evidence="7">
    <location>
        <begin position="380"/>
        <end position="399"/>
    </location>
</feature>
<evidence type="ECO:0000256" key="4">
    <source>
        <dbReference type="ARBA" id="ARBA00022989"/>
    </source>
</evidence>
<comment type="subcellular location">
    <subcellularLocation>
        <location evidence="1">Endomembrane system</location>
        <topology evidence="1">Multi-pass membrane protein</topology>
    </subcellularLocation>
    <subcellularLocation>
        <location evidence="2">Golgi apparatus membrane</location>
    </subcellularLocation>
</comment>
<dbReference type="GO" id="GO:0000139">
    <property type="term" value="C:Golgi membrane"/>
    <property type="evidence" value="ECO:0007669"/>
    <property type="project" value="UniProtKB-SubCell"/>
</dbReference>
<protein>
    <submittedName>
        <fullName evidence="9">Uncharacterized protein</fullName>
    </submittedName>
</protein>